<name>A0A1H3E6X7_9PSEU</name>
<keyword evidence="2" id="KW-1185">Reference proteome</keyword>
<evidence type="ECO:0000313" key="2">
    <source>
        <dbReference type="Proteomes" id="UP000199515"/>
    </source>
</evidence>
<protein>
    <submittedName>
        <fullName evidence="1">Uncharacterized protein</fullName>
    </submittedName>
</protein>
<dbReference type="AlphaFoldDB" id="A0A1H3E6X7"/>
<evidence type="ECO:0000313" key="1">
    <source>
        <dbReference type="EMBL" id="SDX74431.1"/>
    </source>
</evidence>
<reference evidence="1 2" key="1">
    <citation type="submission" date="2016-10" db="EMBL/GenBank/DDBJ databases">
        <authorList>
            <person name="de Groot N.N."/>
        </authorList>
    </citation>
    <scope>NUCLEOTIDE SEQUENCE [LARGE SCALE GENOMIC DNA]</scope>
    <source>
        <strain evidence="1 2">CPCC 202699</strain>
    </source>
</reference>
<dbReference type="Proteomes" id="UP000199515">
    <property type="component" value="Unassembled WGS sequence"/>
</dbReference>
<dbReference type="OrthoDB" id="3694049at2"/>
<gene>
    <name evidence="1" type="ORF">SAMN05421504_103685</name>
</gene>
<dbReference type="InterPro" id="IPR045596">
    <property type="entry name" value="DUF6459"/>
</dbReference>
<accession>A0A1H3E6X7</accession>
<dbReference type="RefSeq" id="WP_091289741.1">
    <property type="nucleotide sequence ID" value="NZ_FNON01000003.1"/>
</dbReference>
<organism evidence="1 2">
    <name type="scientific">Amycolatopsis xylanica</name>
    <dbReference type="NCBI Taxonomy" id="589385"/>
    <lineage>
        <taxon>Bacteria</taxon>
        <taxon>Bacillati</taxon>
        <taxon>Actinomycetota</taxon>
        <taxon>Actinomycetes</taxon>
        <taxon>Pseudonocardiales</taxon>
        <taxon>Pseudonocardiaceae</taxon>
        <taxon>Amycolatopsis</taxon>
    </lineage>
</organism>
<dbReference type="EMBL" id="FNON01000003">
    <property type="protein sequence ID" value="SDX74431.1"/>
    <property type="molecule type" value="Genomic_DNA"/>
</dbReference>
<proteinExistence type="predicted"/>
<dbReference type="STRING" id="589385.SAMN05421504_103685"/>
<dbReference type="Pfam" id="PF20060">
    <property type="entry name" value="DUF6459"/>
    <property type="match status" value="1"/>
</dbReference>
<sequence length="167" mass="18797">MTAVWLRPLAPFEPTGRAAAKPPRVRHRFEDPDGQLSLDLELSSGRRRRTLTSAHELPPDNQKLGRMIRMILETCDGRRPPGQVRPLVSLALYERLVDRRRALGASYTMRTIHTCYPADGAIEACATVEAGPRVFAAAARFERNAAGWRCCRFEVLETKERGQRKSA</sequence>